<dbReference type="InterPro" id="IPR017871">
    <property type="entry name" value="ABC_transporter-like_CS"/>
</dbReference>
<dbReference type="GO" id="GO:0016887">
    <property type="term" value="F:ATP hydrolysis activity"/>
    <property type="evidence" value="ECO:0007669"/>
    <property type="project" value="InterPro"/>
</dbReference>
<evidence type="ECO:0000256" key="3">
    <source>
        <dbReference type="ARBA" id="ARBA00022741"/>
    </source>
</evidence>
<dbReference type="OrthoDB" id="9804819at2"/>
<feature type="domain" description="ABC transporter" evidence="5">
    <location>
        <begin position="23"/>
        <end position="254"/>
    </location>
</feature>
<dbReference type="InterPro" id="IPR003439">
    <property type="entry name" value="ABC_transporter-like_ATP-bd"/>
</dbReference>
<protein>
    <submittedName>
        <fullName evidence="6">ATP-binding cassette domain-containing protein</fullName>
    </submittedName>
</protein>
<evidence type="ECO:0000256" key="2">
    <source>
        <dbReference type="ARBA" id="ARBA00022448"/>
    </source>
</evidence>
<sequence length="328" mass="34387">MPPSVEADPAPDAPASAVSGYAVETRGLTKIFGSQRAVDGIDLRVPSGGVYGFLGPNGSGKTTTIRMLLGLVRPTSGDHDILGHPMPEELTAALHRVGSLIEGPAFHPHLSGRANLRRLDAADARSDARTAASRIDAALDRVGLTPAANKRFGAYSLGMKQRLAIAAALLAPRDLLVLDEPTNGLDPQGTREVRHLVSELASDGISVLVSSHLLAEIQQICTHIGVMSAGKLVAQGSIDDLRATRTARLHLGTPDPARAAAVLAKLPVSQLVSGDETVSGIPSEDLAPEDLVRALVAADVPVRRFTVDRPSLEDLYVSLTGEGFEVRS</sequence>
<dbReference type="SMART" id="SM00382">
    <property type="entry name" value="AAA"/>
    <property type="match status" value="1"/>
</dbReference>
<reference evidence="6 7" key="1">
    <citation type="submission" date="2018-11" db="EMBL/GenBank/DDBJ databases">
        <title>Draft genome of Simplicispira Flexivirga sp. BO-16.</title>
        <authorList>
            <person name="Im W.T."/>
        </authorList>
    </citation>
    <scope>NUCLEOTIDE SEQUENCE [LARGE SCALE GENOMIC DNA]</scope>
    <source>
        <strain evidence="6 7">BO-16</strain>
    </source>
</reference>
<evidence type="ECO:0000256" key="1">
    <source>
        <dbReference type="ARBA" id="ARBA00005417"/>
    </source>
</evidence>
<keyword evidence="7" id="KW-1185">Reference proteome</keyword>
<accession>A0A3M9M7F3</accession>
<dbReference type="PROSITE" id="PS50893">
    <property type="entry name" value="ABC_TRANSPORTER_2"/>
    <property type="match status" value="1"/>
</dbReference>
<dbReference type="RefSeq" id="WP_123271854.1">
    <property type="nucleotide sequence ID" value="NZ_RJJQ01000012.1"/>
</dbReference>
<dbReference type="SUPFAM" id="SSF52540">
    <property type="entry name" value="P-loop containing nucleoside triphosphate hydrolases"/>
    <property type="match status" value="1"/>
</dbReference>
<organism evidence="6 7">
    <name type="scientific">Flexivirga caeni</name>
    <dbReference type="NCBI Taxonomy" id="2294115"/>
    <lineage>
        <taxon>Bacteria</taxon>
        <taxon>Bacillati</taxon>
        <taxon>Actinomycetota</taxon>
        <taxon>Actinomycetes</taxon>
        <taxon>Micrococcales</taxon>
        <taxon>Dermacoccaceae</taxon>
        <taxon>Flexivirga</taxon>
    </lineage>
</organism>
<dbReference type="InterPro" id="IPR027417">
    <property type="entry name" value="P-loop_NTPase"/>
</dbReference>
<dbReference type="Pfam" id="PF00005">
    <property type="entry name" value="ABC_tran"/>
    <property type="match status" value="1"/>
</dbReference>
<evidence type="ECO:0000313" key="7">
    <source>
        <dbReference type="Proteomes" id="UP000271678"/>
    </source>
</evidence>
<dbReference type="Gene3D" id="3.40.50.300">
    <property type="entry name" value="P-loop containing nucleotide triphosphate hydrolases"/>
    <property type="match status" value="1"/>
</dbReference>
<proteinExistence type="inferred from homology"/>
<keyword evidence="4 6" id="KW-0067">ATP-binding</keyword>
<dbReference type="AlphaFoldDB" id="A0A3M9M7F3"/>
<dbReference type="PANTHER" id="PTHR43335:SF4">
    <property type="entry name" value="ABC TRANSPORTER, ATP-BINDING PROTEIN"/>
    <property type="match status" value="1"/>
</dbReference>
<comment type="caution">
    <text evidence="6">The sequence shown here is derived from an EMBL/GenBank/DDBJ whole genome shotgun (WGS) entry which is preliminary data.</text>
</comment>
<dbReference type="PANTHER" id="PTHR43335">
    <property type="entry name" value="ABC TRANSPORTER, ATP-BINDING PROTEIN"/>
    <property type="match status" value="1"/>
</dbReference>
<keyword evidence="2" id="KW-0813">Transport</keyword>
<evidence type="ECO:0000259" key="5">
    <source>
        <dbReference type="PROSITE" id="PS50893"/>
    </source>
</evidence>
<comment type="similarity">
    <text evidence="1">Belongs to the ABC transporter superfamily.</text>
</comment>
<keyword evidence="3" id="KW-0547">Nucleotide-binding</keyword>
<gene>
    <name evidence="6" type="ORF">EFY87_12740</name>
</gene>
<dbReference type="Proteomes" id="UP000271678">
    <property type="component" value="Unassembled WGS sequence"/>
</dbReference>
<name>A0A3M9M7F3_9MICO</name>
<dbReference type="PROSITE" id="PS00211">
    <property type="entry name" value="ABC_TRANSPORTER_1"/>
    <property type="match status" value="1"/>
</dbReference>
<dbReference type="InterPro" id="IPR003593">
    <property type="entry name" value="AAA+_ATPase"/>
</dbReference>
<dbReference type="EMBL" id="RJJQ01000012">
    <property type="protein sequence ID" value="RNI21135.1"/>
    <property type="molecule type" value="Genomic_DNA"/>
</dbReference>
<dbReference type="GO" id="GO:0005524">
    <property type="term" value="F:ATP binding"/>
    <property type="evidence" value="ECO:0007669"/>
    <property type="project" value="UniProtKB-KW"/>
</dbReference>
<evidence type="ECO:0000313" key="6">
    <source>
        <dbReference type="EMBL" id="RNI21135.1"/>
    </source>
</evidence>
<evidence type="ECO:0000256" key="4">
    <source>
        <dbReference type="ARBA" id="ARBA00022840"/>
    </source>
</evidence>